<evidence type="ECO:0000313" key="3">
    <source>
        <dbReference type="EMBL" id="KAL1515706.1"/>
    </source>
</evidence>
<keyword evidence="2" id="KW-0812">Transmembrane</keyword>
<dbReference type="Proteomes" id="UP001515480">
    <property type="component" value="Unassembled WGS sequence"/>
</dbReference>
<dbReference type="AlphaFoldDB" id="A0AB34JAL0"/>
<feature type="transmembrane region" description="Helical" evidence="2">
    <location>
        <begin position="178"/>
        <end position="203"/>
    </location>
</feature>
<evidence type="ECO:0000256" key="1">
    <source>
        <dbReference type="SAM" id="MobiDB-lite"/>
    </source>
</evidence>
<protein>
    <submittedName>
        <fullName evidence="3">Uncharacterized protein</fullName>
    </submittedName>
</protein>
<feature type="transmembrane region" description="Helical" evidence="2">
    <location>
        <begin position="109"/>
        <end position="131"/>
    </location>
</feature>
<organism evidence="3 4">
    <name type="scientific">Prymnesium parvum</name>
    <name type="common">Toxic golden alga</name>
    <dbReference type="NCBI Taxonomy" id="97485"/>
    <lineage>
        <taxon>Eukaryota</taxon>
        <taxon>Haptista</taxon>
        <taxon>Haptophyta</taxon>
        <taxon>Prymnesiophyceae</taxon>
        <taxon>Prymnesiales</taxon>
        <taxon>Prymnesiaceae</taxon>
        <taxon>Prymnesium</taxon>
    </lineage>
</organism>
<keyword evidence="2" id="KW-0472">Membrane</keyword>
<comment type="caution">
    <text evidence="3">The sequence shown here is derived from an EMBL/GenBank/DDBJ whole genome shotgun (WGS) entry which is preliminary data.</text>
</comment>
<evidence type="ECO:0000313" key="4">
    <source>
        <dbReference type="Proteomes" id="UP001515480"/>
    </source>
</evidence>
<feature type="transmembrane region" description="Helical" evidence="2">
    <location>
        <begin position="69"/>
        <end position="89"/>
    </location>
</feature>
<accession>A0AB34JAL0</accession>
<dbReference type="EMBL" id="JBGBPQ010000011">
    <property type="protein sequence ID" value="KAL1515706.1"/>
    <property type="molecule type" value="Genomic_DNA"/>
</dbReference>
<feature type="transmembrane region" description="Helical" evidence="2">
    <location>
        <begin position="259"/>
        <end position="280"/>
    </location>
</feature>
<evidence type="ECO:0000256" key="2">
    <source>
        <dbReference type="SAM" id="Phobius"/>
    </source>
</evidence>
<proteinExistence type="predicted"/>
<sequence>MHEVLIGTEHDVHAQVVDLVEGGEANLLRAEAGRRFELHTHQVRRGAIDLVITELSQLHAQLNSITTQCTLIIGFGLASIGADTLSVLASDEDQFCIYKTLRARALGTAYILLTTVCICMCMSVITTAQIITFRSTRASFTYPETKHIVEMTSILMHGDHRSKRDTEKIGRPRIHRPFTIYSTFMVALVCFFFCTVLVVWIFLGTNNWVPLKEGAAGAHIREPPSNDTYWNDYVRYNSEGYMVKCSNPYNHDETIDNDFFSTAVAWAHTGTFILCVLFGARQARFVSKQFEPETLQMHFTPHPRAGSGSMTSRTPTSSSVRELGLPLDEGATAHV</sequence>
<reference evidence="3 4" key="1">
    <citation type="journal article" date="2024" name="Science">
        <title>Giant polyketide synthase enzymes in the biosynthesis of giant marine polyether toxins.</title>
        <authorList>
            <person name="Fallon T.R."/>
            <person name="Shende V.V."/>
            <person name="Wierzbicki I.H."/>
            <person name="Pendleton A.L."/>
            <person name="Watervoot N.F."/>
            <person name="Auber R.P."/>
            <person name="Gonzalez D.J."/>
            <person name="Wisecaver J.H."/>
            <person name="Moore B.S."/>
        </authorList>
    </citation>
    <scope>NUCLEOTIDE SEQUENCE [LARGE SCALE GENOMIC DNA]</scope>
    <source>
        <strain evidence="3 4">12B1</strain>
    </source>
</reference>
<gene>
    <name evidence="3" type="ORF">AB1Y20_002322</name>
</gene>
<name>A0AB34JAL0_PRYPA</name>
<feature type="region of interest" description="Disordered" evidence="1">
    <location>
        <begin position="298"/>
        <end position="335"/>
    </location>
</feature>
<keyword evidence="2" id="KW-1133">Transmembrane helix</keyword>
<feature type="compositionally biased region" description="Polar residues" evidence="1">
    <location>
        <begin position="308"/>
        <end position="320"/>
    </location>
</feature>
<keyword evidence="4" id="KW-1185">Reference proteome</keyword>